<protein>
    <recommendedName>
        <fullName evidence="4">Nucleotidyl transferase AbiEii/AbiGii toxin family protein</fullName>
    </recommendedName>
</protein>
<evidence type="ECO:0000313" key="2">
    <source>
        <dbReference type="EMBL" id="BCD45460.1"/>
    </source>
</evidence>
<dbReference type="EMBL" id="AP023036">
    <property type="protein sequence ID" value="BCD45357.1"/>
    <property type="molecule type" value="Genomic_DNA"/>
</dbReference>
<sequence length="51" mass="5724">MDSKKPHYRVSLSEQALNHEKLMRAIVKNLADTPMVLKGGTALYLGYFSLS</sequence>
<dbReference type="RefSeq" id="WP_158650290.1">
    <property type="nucleotide sequence ID" value="NZ_AP023036.1"/>
</dbReference>
<dbReference type="EMBL" id="AP023036">
    <property type="protein sequence ID" value="BCD45460.1"/>
    <property type="molecule type" value="Genomic_DNA"/>
</dbReference>
<dbReference type="Gene3D" id="3.10.450.620">
    <property type="entry name" value="JHP933, nucleotidyltransferase-like core domain"/>
    <property type="match status" value="1"/>
</dbReference>
<evidence type="ECO:0000313" key="1">
    <source>
        <dbReference type="EMBL" id="BCD45357.1"/>
    </source>
</evidence>
<name>A0ABM7KXU6_9HELI</name>
<reference evidence="1 3" key="1">
    <citation type="submission" date="2020-04" db="EMBL/GenBank/DDBJ databases">
        <title>Genomic analysis of gastric non-Helicobacter pylori Helicobacters isolated in Japan.</title>
        <authorList>
            <person name="Suzuki M."/>
            <person name="Rimbara E."/>
        </authorList>
    </citation>
    <scope>NUCLEOTIDE SEQUENCE [LARGE SCALE GENOMIC DNA]</scope>
    <source>
        <strain evidence="1 3">NHP19-0020</strain>
    </source>
</reference>
<proteinExistence type="predicted"/>
<keyword evidence="3" id="KW-1185">Reference proteome</keyword>
<dbReference type="Proteomes" id="UP000509742">
    <property type="component" value="Chromosome"/>
</dbReference>
<accession>A0ABM7KXU6</accession>
<gene>
    <name evidence="1" type="ORF">NHP190020_03960</name>
    <name evidence="2" type="ORF">NHP190020_04990</name>
</gene>
<organism evidence="1 3">
    <name type="scientific">Helicobacter suis</name>
    <dbReference type="NCBI Taxonomy" id="104628"/>
    <lineage>
        <taxon>Bacteria</taxon>
        <taxon>Pseudomonadati</taxon>
        <taxon>Campylobacterota</taxon>
        <taxon>Epsilonproteobacteria</taxon>
        <taxon>Campylobacterales</taxon>
        <taxon>Helicobacteraceae</taxon>
        <taxon>Helicobacter</taxon>
    </lineage>
</organism>
<evidence type="ECO:0008006" key="4">
    <source>
        <dbReference type="Google" id="ProtNLM"/>
    </source>
</evidence>
<evidence type="ECO:0000313" key="3">
    <source>
        <dbReference type="Proteomes" id="UP000509742"/>
    </source>
</evidence>